<dbReference type="Proteomes" id="UP000236333">
    <property type="component" value="Unassembled WGS sequence"/>
</dbReference>
<protein>
    <submittedName>
        <fullName evidence="1">Uncharacterized protein</fullName>
    </submittedName>
</protein>
<sequence length="259" mass="27422">VNYYDKDLFTGIAANISANFMKYETEQLLQDPSALRADAPACVAPFSPARKPVVSGTPTVPVRSLSSGLRRHSVPHATAITPRHPPLAGQQQTCAAAQAAFTRQFGAPASHGDSPTTPLSPIMPKVVAVPRQVISLALSLTGKAIAGAATSSTVKDLVSSFADKALVSEAIVKVEEVDVAFWAYWLSVAGYSNPAGYKKFAEAAKVKVASLAPQQVTDLVVAFHTYGHHTPAPTSYELYVFRSALVPKEYSPAGMRSAK</sequence>
<proteinExistence type="predicted"/>
<reference evidence="1 2" key="1">
    <citation type="journal article" date="2017" name="Mol. Biol. Evol.">
        <title>The 4-celled Tetrabaena socialis nuclear genome reveals the essential components for genetic control of cell number at the origin of multicellularity in the volvocine lineage.</title>
        <authorList>
            <person name="Featherston J."/>
            <person name="Arakaki Y."/>
            <person name="Hanschen E.R."/>
            <person name="Ferris P.J."/>
            <person name="Michod R.E."/>
            <person name="Olson B.J.S.C."/>
            <person name="Nozaki H."/>
            <person name="Durand P.M."/>
        </authorList>
    </citation>
    <scope>NUCLEOTIDE SEQUENCE [LARGE SCALE GENOMIC DNA]</scope>
    <source>
        <strain evidence="1 2">NIES-571</strain>
    </source>
</reference>
<name>A0A2J7ZJ33_9CHLO</name>
<dbReference type="OrthoDB" id="537889at2759"/>
<organism evidence="1 2">
    <name type="scientific">Tetrabaena socialis</name>
    <dbReference type="NCBI Taxonomy" id="47790"/>
    <lineage>
        <taxon>Eukaryota</taxon>
        <taxon>Viridiplantae</taxon>
        <taxon>Chlorophyta</taxon>
        <taxon>core chlorophytes</taxon>
        <taxon>Chlorophyceae</taxon>
        <taxon>CS clade</taxon>
        <taxon>Chlamydomonadales</taxon>
        <taxon>Tetrabaenaceae</taxon>
        <taxon>Tetrabaena</taxon>
    </lineage>
</organism>
<accession>A0A2J7ZJ33</accession>
<evidence type="ECO:0000313" key="2">
    <source>
        <dbReference type="Proteomes" id="UP000236333"/>
    </source>
</evidence>
<comment type="caution">
    <text evidence="1">The sequence shown here is derived from an EMBL/GenBank/DDBJ whole genome shotgun (WGS) entry which is preliminary data.</text>
</comment>
<evidence type="ECO:0000313" key="1">
    <source>
        <dbReference type="EMBL" id="PNH00281.1"/>
    </source>
</evidence>
<keyword evidence="2" id="KW-1185">Reference proteome</keyword>
<feature type="non-terminal residue" evidence="1">
    <location>
        <position position="1"/>
    </location>
</feature>
<gene>
    <name evidence="1" type="ORF">TSOC_013901</name>
</gene>
<dbReference type="AlphaFoldDB" id="A0A2J7ZJ33"/>
<dbReference type="EMBL" id="PGGS01001535">
    <property type="protein sequence ID" value="PNH00281.1"/>
    <property type="molecule type" value="Genomic_DNA"/>
</dbReference>